<protein>
    <submittedName>
        <fullName evidence="2">Uncharacterized protein</fullName>
    </submittedName>
</protein>
<evidence type="ECO:0000256" key="1">
    <source>
        <dbReference type="SAM" id="Phobius"/>
    </source>
</evidence>
<evidence type="ECO:0000313" key="2">
    <source>
        <dbReference type="EMBL" id="OQE66442.1"/>
    </source>
</evidence>
<dbReference type="Proteomes" id="UP000191691">
    <property type="component" value="Unassembled WGS sequence"/>
</dbReference>
<dbReference type="EMBL" id="MOOB01000187">
    <property type="protein sequence ID" value="OQE66442.1"/>
    <property type="molecule type" value="Genomic_DNA"/>
</dbReference>
<keyword evidence="1" id="KW-0472">Membrane</keyword>
<sequence length="44" mass="4674">ASVELDFSQLLASNRASPIKGKMTEIGSLMLSIFSAFGLAAIMR</sequence>
<gene>
    <name evidence="2" type="ORF">PENNAL_c0187G08146</name>
</gene>
<reference evidence="3" key="1">
    <citation type="journal article" date="2017" name="Nat. Microbiol.">
        <title>Global analysis of biosynthetic gene clusters reveals vast potential of secondary metabolite production in Penicillium species.</title>
        <authorList>
            <person name="Nielsen J.C."/>
            <person name="Grijseels S."/>
            <person name="Prigent S."/>
            <person name="Ji B."/>
            <person name="Dainat J."/>
            <person name="Nielsen K.F."/>
            <person name="Frisvad J.C."/>
            <person name="Workman M."/>
            <person name="Nielsen J."/>
        </authorList>
    </citation>
    <scope>NUCLEOTIDE SEQUENCE [LARGE SCALE GENOMIC DNA]</scope>
    <source>
        <strain evidence="3">IBT 13039</strain>
    </source>
</reference>
<feature type="non-terminal residue" evidence="2">
    <location>
        <position position="44"/>
    </location>
</feature>
<name>A0A1V6WU94_PENNA</name>
<dbReference type="AlphaFoldDB" id="A0A1V6WU94"/>
<proteinExistence type="predicted"/>
<feature type="non-terminal residue" evidence="2">
    <location>
        <position position="1"/>
    </location>
</feature>
<keyword evidence="1" id="KW-0812">Transmembrane</keyword>
<keyword evidence="3" id="KW-1185">Reference proteome</keyword>
<feature type="transmembrane region" description="Helical" evidence="1">
    <location>
        <begin position="26"/>
        <end position="43"/>
    </location>
</feature>
<comment type="caution">
    <text evidence="2">The sequence shown here is derived from an EMBL/GenBank/DDBJ whole genome shotgun (WGS) entry which is preliminary data.</text>
</comment>
<keyword evidence="1" id="KW-1133">Transmembrane helix</keyword>
<accession>A0A1V6WU94</accession>
<evidence type="ECO:0000313" key="3">
    <source>
        <dbReference type="Proteomes" id="UP000191691"/>
    </source>
</evidence>
<organism evidence="2 3">
    <name type="scientific">Penicillium nalgiovense</name>
    <dbReference type="NCBI Taxonomy" id="60175"/>
    <lineage>
        <taxon>Eukaryota</taxon>
        <taxon>Fungi</taxon>
        <taxon>Dikarya</taxon>
        <taxon>Ascomycota</taxon>
        <taxon>Pezizomycotina</taxon>
        <taxon>Eurotiomycetes</taxon>
        <taxon>Eurotiomycetidae</taxon>
        <taxon>Eurotiales</taxon>
        <taxon>Aspergillaceae</taxon>
        <taxon>Penicillium</taxon>
    </lineage>
</organism>